<dbReference type="InterPro" id="IPR007074">
    <property type="entry name" value="LicD/FKTN/FKRP_NTP_transf"/>
</dbReference>
<organism evidence="4 5">
    <name type="scientific">Mytilus edulis</name>
    <name type="common">Blue mussel</name>
    <dbReference type="NCBI Taxonomy" id="6550"/>
    <lineage>
        <taxon>Eukaryota</taxon>
        <taxon>Metazoa</taxon>
        <taxon>Spiralia</taxon>
        <taxon>Lophotrochozoa</taxon>
        <taxon>Mollusca</taxon>
        <taxon>Bivalvia</taxon>
        <taxon>Autobranchia</taxon>
        <taxon>Pteriomorphia</taxon>
        <taxon>Mytilida</taxon>
        <taxon>Mytiloidea</taxon>
        <taxon>Mytilidae</taxon>
        <taxon>Mytilinae</taxon>
        <taxon>Mytilus</taxon>
    </lineage>
</organism>
<dbReference type="GO" id="GO:0035269">
    <property type="term" value="P:protein O-linked glycosylation via mannose"/>
    <property type="evidence" value="ECO:0007669"/>
    <property type="project" value="TreeGrafter"/>
</dbReference>
<dbReference type="Pfam" id="PF04991">
    <property type="entry name" value="LicD"/>
    <property type="match status" value="1"/>
</dbReference>
<dbReference type="OrthoDB" id="444255at2759"/>
<gene>
    <name evidence="4" type="ORF">MEDL_55993</name>
</gene>
<sequence>MLKTTSHKKCSFLRKKQTLIFIALFVNVILFIYFAFIQSALPTDNKNGLKYPEKFGKKLDIEEITIIIREFEDFENNLKDDIKYYNQIFGPKIDILIIVDKKPYPPLKLNLTENVKLMSLAFDLNIPSGSENIMANIRTKNVLFISDGCRIANMSNFKLALQKFTSQNLVKAYAIQTGMAKLSCPGIQIDMKRWTVKIEDFTGNEGLCDFIDGDQAMLLKTEDLKKLASPFTRPVQKSLYFQFALRKWKSLVYDKQVFFPRLGLQNSMNQYQHKRLEKSRLESTYKKFGMHQIIYNRNKHNYIGCTRDTERCFGSVINDVPDYIYLNKWTPPCCLKAIRETALHVFQTLEKHSVRYWLEGGSLLGAARNGDIIPWDYDVDIGIYQNDIPKCKEILKAKEQQYVDDGGFLWEKGIEGDFFRVHYSDINRNHVDIFPFYSKKGIMTKDTWFKTHPQDMKFPEHYLKPLITIPFIGRNVSAPNHFKDFLELKFGKGVIENPKYPNSNPVY</sequence>
<dbReference type="GO" id="GO:0016740">
    <property type="term" value="F:transferase activity"/>
    <property type="evidence" value="ECO:0007669"/>
    <property type="project" value="UniProtKB-KW"/>
</dbReference>
<protein>
    <submittedName>
        <fullName evidence="4">FKRP</fullName>
        <ecNumber evidence="4">2.7.8.-</ecNumber>
    </submittedName>
</protein>
<name>A0A8S3UNI2_MYTED</name>
<dbReference type="Proteomes" id="UP000683360">
    <property type="component" value="Unassembled WGS sequence"/>
</dbReference>
<dbReference type="PANTHER" id="PTHR13627:SF31">
    <property type="entry name" value="RIBITOL 5-PHOSPHATE TRANSFERASE FKRP"/>
    <property type="match status" value="1"/>
</dbReference>
<evidence type="ECO:0000259" key="3">
    <source>
        <dbReference type="Pfam" id="PF22921"/>
    </source>
</evidence>
<keyword evidence="1" id="KW-0472">Membrane</keyword>
<keyword evidence="1" id="KW-0812">Transmembrane</keyword>
<keyword evidence="5" id="KW-1185">Reference proteome</keyword>
<dbReference type="Pfam" id="PF22921">
    <property type="entry name" value="FKRP_N"/>
    <property type="match status" value="1"/>
</dbReference>
<dbReference type="InterPro" id="IPR055105">
    <property type="entry name" value="FKRP_N"/>
</dbReference>
<evidence type="ECO:0000259" key="2">
    <source>
        <dbReference type="Pfam" id="PF04991"/>
    </source>
</evidence>
<dbReference type="EC" id="2.7.8.-" evidence="4"/>
<dbReference type="PANTHER" id="PTHR13627">
    <property type="entry name" value="FUKUTIN RELATED PROTEIN"/>
    <property type="match status" value="1"/>
</dbReference>
<dbReference type="InterPro" id="IPR052613">
    <property type="entry name" value="LicD_transferase"/>
</dbReference>
<evidence type="ECO:0000256" key="1">
    <source>
        <dbReference type="SAM" id="Phobius"/>
    </source>
</evidence>
<evidence type="ECO:0000313" key="5">
    <source>
        <dbReference type="Proteomes" id="UP000683360"/>
    </source>
</evidence>
<feature type="domain" description="LicD/FKTN/FKRP nucleotidyltransferase" evidence="2">
    <location>
        <begin position="350"/>
        <end position="396"/>
    </location>
</feature>
<keyword evidence="4" id="KW-0808">Transferase</keyword>
<keyword evidence="1" id="KW-1133">Transmembrane helix</keyword>
<dbReference type="AlphaFoldDB" id="A0A8S3UNI2"/>
<comment type="caution">
    <text evidence="4">The sequence shown here is derived from an EMBL/GenBank/DDBJ whole genome shotgun (WGS) entry which is preliminary data.</text>
</comment>
<reference evidence="4" key="1">
    <citation type="submission" date="2021-03" db="EMBL/GenBank/DDBJ databases">
        <authorList>
            <person name="Bekaert M."/>
        </authorList>
    </citation>
    <scope>NUCLEOTIDE SEQUENCE</scope>
</reference>
<dbReference type="EMBL" id="CAJPWZ010002718">
    <property type="protein sequence ID" value="CAG2243901.1"/>
    <property type="molecule type" value="Genomic_DNA"/>
</dbReference>
<feature type="transmembrane region" description="Helical" evidence="1">
    <location>
        <begin position="20"/>
        <end position="41"/>
    </location>
</feature>
<feature type="domain" description="FKRP stem" evidence="3">
    <location>
        <begin position="62"/>
        <end position="294"/>
    </location>
</feature>
<dbReference type="GO" id="GO:0005794">
    <property type="term" value="C:Golgi apparatus"/>
    <property type="evidence" value="ECO:0007669"/>
    <property type="project" value="TreeGrafter"/>
</dbReference>
<evidence type="ECO:0000313" key="4">
    <source>
        <dbReference type="EMBL" id="CAG2243901.1"/>
    </source>
</evidence>
<accession>A0A8S3UNI2</accession>
<proteinExistence type="predicted"/>